<comment type="caution">
    <text evidence="2">The sequence shown here is derived from an EMBL/GenBank/DDBJ whole genome shotgun (WGS) entry which is preliminary data.</text>
</comment>
<evidence type="ECO:0000313" key="2">
    <source>
        <dbReference type="EMBL" id="KAK5784855.1"/>
    </source>
</evidence>
<dbReference type="Proteomes" id="UP001358586">
    <property type="component" value="Chromosome 11"/>
</dbReference>
<accession>A0ABR0N3B3</accession>
<protein>
    <submittedName>
        <fullName evidence="2">Uncharacterized protein</fullName>
    </submittedName>
</protein>
<sequence>MEECGYGGMEGDKGERRRPCGWFVLFFEKGASNNNAYVLVNVVMSALTYSVISAKKLIIHSFMLLIIYMMLIILGRGPWAPKNKVIGYRDPSKIGRTARQLPFPSIFPLMGKREEGGVDGHDILVQVCQRSVMAPSHRDKEKGSSKTLINIFCEAYNRKVPPLHNAYRNLHEDSSCFVLHQSLTGVCNCPQLAMVHIAHSGKWRSPPSWLGLTFIYC</sequence>
<evidence type="ECO:0000256" key="1">
    <source>
        <dbReference type="SAM" id="Phobius"/>
    </source>
</evidence>
<keyword evidence="1" id="KW-0472">Membrane</keyword>
<gene>
    <name evidence="2" type="ORF">PVK06_039394</name>
</gene>
<dbReference type="EMBL" id="JARKNE010000011">
    <property type="protein sequence ID" value="KAK5784855.1"/>
    <property type="molecule type" value="Genomic_DNA"/>
</dbReference>
<feature type="transmembrane region" description="Helical" evidence="1">
    <location>
        <begin position="58"/>
        <end position="79"/>
    </location>
</feature>
<name>A0ABR0N3B3_GOSAR</name>
<organism evidence="2 3">
    <name type="scientific">Gossypium arboreum</name>
    <name type="common">Tree cotton</name>
    <name type="synonym">Gossypium nanking</name>
    <dbReference type="NCBI Taxonomy" id="29729"/>
    <lineage>
        <taxon>Eukaryota</taxon>
        <taxon>Viridiplantae</taxon>
        <taxon>Streptophyta</taxon>
        <taxon>Embryophyta</taxon>
        <taxon>Tracheophyta</taxon>
        <taxon>Spermatophyta</taxon>
        <taxon>Magnoliopsida</taxon>
        <taxon>eudicotyledons</taxon>
        <taxon>Gunneridae</taxon>
        <taxon>Pentapetalae</taxon>
        <taxon>rosids</taxon>
        <taxon>malvids</taxon>
        <taxon>Malvales</taxon>
        <taxon>Malvaceae</taxon>
        <taxon>Malvoideae</taxon>
        <taxon>Gossypium</taxon>
    </lineage>
</organism>
<reference evidence="2 3" key="1">
    <citation type="submission" date="2023-03" db="EMBL/GenBank/DDBJ databases">
        <title>WGS of Gossypium arboreum.</title>
        <authorList>
            <person name="Yu D."/>
        </authorList>
    </citation>
    <scope>NUCLEOTIDE SEQUENCE [LARGE SCALE GENOMIC DNA]</scope>
    <source>
        <tissue evidence="2">Leaf</tissue>
    </source>
</reference>
<evidence type="ECO:0000313" key="3">
    <source>
        <dbReference type="Proteomes" id="UP001358586"/>
    </source>
</evidence>
<keyword evidence="1" id="KW-1133">Transmembrane helix</keyword>
<keyword evidence="3" id="KW-1185">Reference proteome</keyword>
<proteinExistence type="predicted"/>
<keyword evidence="1" id="KW-0812">Transmembrane</keyword>